<dbReference type="EMBL" id="JH818749">
    <property type="protein sequence ID" value="EKC39690.1"/>
    <property type="molecule type" value="Genomic_DNA"/>
</dbReference>
<dbReference type="SUPFAM" id="SSF50249">
    <property type="entry name" value="Nucleic acid-binding proteins"/>
    <property type="match status" value="1"/>
</dbReference>
<dbReference type="HOGENOM" id="CLU_738194_0_0_1"/>
<dbReference type="InterPro" id="IPR012340">
    <property type="entry name" value="NA-bd_OB-fold"/>
</dbReference>
<evidence type="ECO:0000313" key="1">
    <source>
        <dbReference type="EMBL" id="EKC39690.1"/>
    </source>
</evidence>
<dbReference type="Gene3D" id="2.40.50.140">
    <property type="entry name" value="Nucleic acid-binding proteins"/>
    <property type="match status" value="1"/>
</dbReference>
<reference evidence="1" key="1">
    <citation type="journal article" date="2012" name="Nature">
        <title>The oyster genome reveals stress adaptation and complexity of shell formation.</title>
        <authorList>
            <person name="Zhang G."/>
            <person name="Fang X."/>
            <person name="Guo X."/>
            <person name="Li L."/>
            <person name="Luo R."/>
            <person name="Xu F."/>
            <person name="Yang P."/>
            <person name="Zhang L."/>
            <person name="Wang X."/>
            <person name="Qi H."/>
            <person name="Xiong Z."/>
            <person name="Que H."/>
            <person name="Xie Y."/>
            <person name="Holland P.W."/>
            <person name="Paps J."/>
            <person name="Zhu Y."/>
            <person name="Wu F."/>
            <person name="Chen Y."/>
            <person name="Wang J."/>
            <person name="Peng C."/>
            <person name="Meng J."/>
            <person name="Yang L."/>
            <person name="Liu J."/>
            <person name="Wen B."/>
            <person name="Zhang N."/>
            <person name="Huang Z."/>
            <person name="Zhu Q."/>
            <person name="Feng Y."/>
            <person name="Mount A."/>
            <person name="Hedgecock D."/>
            <person name="Xu Z."/>
            <person name="Liu Y."/>
            <person name="Domazet-Loso T."/>
            <person name="Du Y."/>
            <person name="Sun X."/>
            <person name="Zhang S."/>
            <person name="Liu B."/>
            <person name="Cheng P."/>
            <person name="Jiang X."/>
            <person name="Li J."/>
            <person name="Fan D."/>
            <person name="Wang W."/>
            <person name="Fu W."/>
            <person name="Wang T."/>
            <person name="Wang B."/>
            <person name="Zhang J."/>
            <person name="Peng Z."/>
            <person name="Li Y."/>
            <person name="Li N."/>
            <person name="Wang J."/>
            <person name="Chen M."/>
            <person name="He Y."/>
            <person name="Tan F."/>
            <person name="Song X."/>
            <person name="Zheng Q."/>
            <person name="Huang R."/>
            <person name="Yang H."/>
            <person name="Du X."/>
            <person name="Chen L."/>
            <person name="Yang M."/>
            <person name="Gaffney P.M."/>
            <person name="Wang S."/>
            <person name="Luo L."/>
            <person name="She Z."/>
            <person name="Ming Y."/>
            <person name="Huang W."/>
            <person name="Zhang S."/>
            <person name="Huang B."/>
            <person name="Zhang Y."/>
            <person name="Qu T."/>
            <person name="Ni P."/>
            <person name="Miao G."/>
            <person name="Wang J."/>
            <person name="Wang Q."/>
            <person name="Steinberg C.E."/>
            <person name="Wang H."/>
            <person name="Li N."/>
            <person name="Qian L."/>
            <person name="Zhang G."/>
            <person name="Li Y."/>
            <person name="Yang H."/>
            <person name="Liu X."/>
            <person name="Wang J."/>
            <person name="Yin Y."/>
            <person name="Wang J."/>
        </authorList>
    </citation>
    <scope>NUCLEOTIDE SEQUENCE [LARGE SCALE GENOMIC DNA]</scope>
    <source>
        <strain evidence="1">05x7-T-G4-1.051#20</strain>
    </source>
</reference>
<protein>
    <recommendedName>
        <fullName evidence="2">OB domain-containing protein</fullName>
    </recommendedName>
</protein>
<proteinExistence type="predicted"/>
<name>K1REA5_MAGGI</name>
<dbReference type="AlphaFoldDB" id="K1REA5"/>
<gene>
    <name evidence="1" type="ORF">CGI_10021566</name>
</gene>
<organism evidence="1">
    <name type="scientific">Magallana gigas</name>
    <name type="common">Pacific oyster</name>
    <name type="synonym">Crassostrea gigas</name>
    <dbReference type="NCBI Taxonomy" id="29159"/>
    <lineage>
        <taxon>Eukaryota</taxon>
        <taxon>Metazoa</taxon>
        <taxon>Spiralia</taxon>
        <taxon>Lophotrochozoa</taxon>
        <taxon>Mollusca</taxon>
        <taxon>Bivalvia</taxon>
        <taxon>Autobranchia</taxon>
        <taxon>Pteriomorphia</taxon>
        <taxon>Ostreida</taxon>
        <taxon>Ostreoidea</taxon>
        <taxon>Ostreidae</taxon>
        <taxon>Magallana</taxon>
    </lineage>
</organism>
<accession>K1REA5</accession>
<dbReference type="InParanoid" id="K1REA5"/>
<sequence>MKETPGSDTAHSLNEEVKLHLALLAVFCVLYLDVKLKGRNLPITIMLKVMTPELIQEKIETRKRNLKIDRKNTTKYQRKLTSALDERPSSKYMGLTGALVISLVAGFIDIGGAIQKVFLLEPTEERKNASGKTYGVTCVLAKSTNYSQVHDLFVPQRFIKKFNNTIQHSILIRKYTQKEEGSISLSESSTIMDTTDDISQPHIKRYTNPDIADIATIKTKEKNERVSLQGIVQKATKIIETSQSSRKIVTVSDSSGEIDIKFWSTKTNVNPFEAGTMLVIKSVKVDHYGGKASLNSTPSTTVEVKEDLETLEGKVEAACFDEYKSPLFVFFTTKMQYSFSISYTDKRWRSPMADDNRRLRKSTQSYGMCVPVQTL</sequence>
<evidence type="ECO:0008006" key="2">
    <source>
        <dbReference type="Google" id="ProtNLM"/>
    </source>
</evidence>